<organism evidence="1 2">
    <name type="scientific">Parascedosporium putredinis</name>
    <dbReference type="NCBI Taxonomy" id="1442378"/>
    <lineage>
        <taxon>Eukaryota</taxon>
        <taxon>Fungi</taxon>
        <taxon>Dikarya</taxon>
        <taxon>Ascomycota</taxon>
        <taxon>Pezizomycotina</taxon>
        <taxon>Sordariomycetes</taxon>
        <taxon>Hypocreomycetidae</taxon>
        <taxon>Microascales</taxon>
        <taxon>Microascaceae</taxon>
        <taxon>Parascedosporium</taxon>
    </lineage>
</organism>
<keyword evidence="2" id="KW-1185">Reference proteome</keyword>
<dbReference type="OrthoDB" id="1658288at2759"/>
<evidence type="ECO:0000313" key="2">
    <source>
        <dbReference type="Proteomes" id="UP000838763"/>
    </source>
</evidence>
<protein>
    <submittedName>
        <fullName evidence="1">Uncharacterized protein</fullName>
    </submittedName>
</protein>
<reference evidence="1" key="1">
    <citation type="submission" date="2022-11" db="EMBL/GenBank/DDBJ databases">
        <authorList>
            <person name="Scott C."/>
            <person name="Bruce N."/>
        </authorList>
    </citation>
    <scope>NUCLEOTIDE SEQUENCE</scope>
</reference>
<gene>
    <name evidence="1" type="ORF">PPNO1_LOCUS8000</name>
</gene>
<dbReference type="EMBL" id="CALLCH030000018">
    <property type="protein sequence ID" value="CAI4218412.1"/>
    <property type="molecule type" value="Genomic_DNA"/>
</dbReference>
<name>A0A9P1MEK4_9PEZI</name>
<evidence type="ECO:0000313" key="1">
    <source>
        <dbReference type="EMBL" id="CAI4218412.1"/>
    </source>
</evidence>
<accession>A0A9P1MEK4</accession>
<proteinExistence type="predicted"/>
<dbReference type="AlphaFoldDB" id="A0A9P1MEK4"/>
<dbReference type="Proteomes" id="UP000838763">
    <property type="component" value="Unassembled WGS sequence"/>
</dbReference>
<sequence length="221" mass="24626">MRTQGTSSEDQIRNHIYNNFLAPDPNRPRLLRSLVAPPYVRVTFNLDWDPLQFILQQDYPLPPEEAFGQIICLTGTWQEAQVSTIAEYMSEMWPITSKGLLTAVKQHLADPTTVSTCTILHNQTIQLRNWSLVEAQGPLGFVAEIGEQLGWLSSAMRSNPLSKGVVACSPSIKTVQIAEAGFQHDKSLAAHFNIHSDISVNQDISSADRGFCWANLFETLS</sequence>
<comment type="caution">
    <text evidence="1">The sequence shown here is derived from an EMBL/GenBank/DDBJ whole genome shotgun (WGS) entry which is preliminary data.</text>
</comment>